<reference evidence="2" key="1">
    <citation type="submission" date="2020-01" db="EMBL/GenBank/DDBJ databases">
        <authorList>
            <person name="Chen W.-M."/>
        </authorList>
    </citation>
    <scope>NUCLEOTIDE SEQUENCE</scope>
    <source>
        <strain evidence="2">CYK-10</strain>
    </source>
</reference>
<gene>
    <name evidence="2" type="ORF">GV832_02715</name>
</gene>
<feature type="region of interest" description="Disordered" evidence="1">
    <location>
        <begin position="767"/>
        <end position="790"/>
    </location>
</feature>
<keyword evidence="3" id="KW-1185">Reference proteome</keyword>
<proteinExistence type="predicted"/>
<organism evidence="2 3">
    <name type="scientific">Stagnihabitans tardus</name>
    <dbReference type="NCBI Taxonomy" id="2699202"/>
    <lineage>
        <taxon>Bacteria</taxon>
        <taxon>Pseudomonadati</taxon>
        <taxon>Pseudomonadota</taxon>
        <taxon>Alphaproteobacteria</taxon>
        <taxon>Rhodobacterales</taxon>
        <taxon>Paracoccaceae</taxon>
        <taxon>Stagnihabitans</taxon>
    </lineage>
</organism>
<dbReference type="EMBL" id="JAABNR010000002">
    <property type="protein sequence ID" value="NBZ86480.1"/>
    <property type="molecule type" value="Genomic_DNA"/>
</dbReference>
<protein>
    <recommendedName>
        <fullName evidence="4">PA14 domain-containing protein</fullName>
    </recommendedName>
</protein>
<accession>A0AAE5BRE9</accession>
<dbReference type="AlphaFoldDB" id="A0AAE5BRE9"/>
<evidence type="ECO:0000313" key="3">
    <source>
        <dbReference type="Proteomes" id="UP001193501"/>
    </source>
</evidence>
<evidence type="ECO:0008006" key="4">
    <source>
        <dbReference type="Google" id="ProtNLM"/>
    </source>
</evidence>
<evidence type="ECO:0000256" key="1">
    <source>
        <dbReference type="SAM" id="MobiDB-lite"/>
    </source>
</evidence>
<dbReference type="Proteomes" id="UP001193501">
    <property type="component" value="Unassembled WGS sequence"/>
</dbReference>
<sequence length="790" mass="85356">METRSFPGPVTRGTDNVDYQFINGFVAVGDLPCRIATRAEIATRTVPFPGDFPITGVNLPGFNRRLDFSGFWHLPQRLTRLARCHLTPAAPGAHRFRLETCGGVHIWADGVLITAFEPYTRNKTAQTEITLDLPAKGIDLLIRAEEMAERDTNFFVELTLLSPSAVAATIPTKADPSALPALMALARDIHPTQTAFAPDEDLTLAVSAPAPVAVQVTARVHPSVHLSHLPPIFETKVTLPAGATQVSLGRGLPEGYHPLSLTFALGDLKVDRQIGFARLDPAFPLAETLPARKTQALRHLAQHGEPRAGKLLARAALGLPFTEEDAATLDDTLDAIDTRRDCADFVLVPLLWLLTDHPDFLPPAQKARAEASALGFRYWMTEPGNDTMWFWSENHVLCFHVSEYLAGRLYPDHVFPNTGLTGAQHLELARQRLSRWLASVSDHGLAEWNSAAYYPIDFIGLLALEHFGEAAIADPSRALLDRLFTMIALHGLNGVASGSMGRAYDKELRAGPLNELAPFLAVATGQGWIGTGVAALPQFCVSAYTPPEGLAGLAAPKTPLQARYVQGFGTAARLGLWKSSHVQLSAAIDGTPGAHGHQQHLVDVQFTAPFARLWVNHPGEDDPWGHNRPSYWAGNGVMPRVGMAGDTVLMLYDLGPDPRLPFTHAYAPLSEFDEVRRGPDWLVLRQGAASVLVKATGPIQTLTQGPGAGLEHRVQGALTGWLIKAGFTDPDAAEAHAQSLTLGLDGQTLTAGALRLDWHQGLSLNGQPMPFPTASSDPVITPYSEPQDAL</sequence>
<comment type="caution">
    <text evidence="2">The sequence shown here is derived from an EMBL/GenBank/DDBJ whole genome shotgun (WGS) entry which is preliminary data.</text>
</comment>
<name>A0AAE5BRE9_9RHOB</name>
<evidence type="ECO:0000313" key="2">
    <source>
        <dbReference type="EMBL" id="NBZ86480.1"/>
    </source>
</evidence>